<sequence length="100" mass="11289">MSIGNAFLDSLRGVFGKIVTFSHSKIDVQPNISPSSFYGNWIYSRTNDVVKVDRGFVVVGGVLRDRSEKWIIDFNRFLGFCSITEAELWGIKDGLELLLE</sequence>
<name>A0A7J8LRJ0_9ROSI</name>
<evidence type="ECO:0008006" key="3">
    <source>
        <dbReference type="Google" id="ProtNLM"/>
    </source>
</evidence>
<gene>
    <name evidence="1" type="ORF">Golob_014069</name>
</gene>
<organism evidence="1 2">
    <name type="scientific">Gossypium lobatum</name>
    <dbReference type="NCBI Taxonomy" id="34289"/>
    <lineage>
        <taxon>Eukaryota</taxon>
        <taxon>Viridiplantae</taxon>
        <taxon>Streptophyta</taxon>
        <taxon>Embryophyta</taxon>
        <taxon>Tracheophyta</taxon>
        <taxon>Spermatophyta</taxon>
        <taxon>Magnoliopsida</taxon>
        <taxon>eudicotyledons</taxon>
        <taxon>Gunneridae</taxon>
        <taxon>Pentapetalae</taxon>
        <taxon>rosids</taxon>
        <taxon>malvids</taxon>
        <taxon>Malvales</taxon>
        <taxon>Malvaceae</taxon>
        <taxon>Malvoideae</taxon>
        <taxon>Gossypium</taxon>
    </lineage>
</organism>
<dbReference type="EMBL" id="JABEZX010000004">
    <property type="protein sequence ID" value="MBA0555000.1"/>
    <property type="molecule type" value="Genomic_DNA"/>
</dbReference>
<dbReference type="Proteomes" id="UP000593572">
    <property type="component" value="Unassembled WGS sequence"/>
</dbReference>
<accession>A0A7J8LRJ0</accession>
<comment type="caution">
    <text evidence="1">The sequence shown here is derived from an EMBL/GenBank/DDBJ whole genome shotgun (WGS) entry which is preliminary data.</text>
</comment>
<keyword evidence="2" id="KW-1185">Reference proteome</keyword>
<evidence type="ECO:0000313" key="2">
    <source>
        <dbReference type="Proteomes" id="UP000593572"/>
    </source>
</evidence>
<evidence type="ECO:0000313" key="1">
    <source>
        <dbReference type="EMBL" id="MBA0555000.1"/>
    </source>
</evidence>
<proteinExistence type="predicted"/>
<reference evidence="1 2" key="1">
    <citation type="journal article" date="2019" name="Genome Biol. Evol.">
        <title>Insights into the evolution of the New World diploid cottons (Gossypium, subgenus Houzingenia) based on genome sequencing.</title>
        <authorList>
            <person name="Grover C.E."/>
            <person name="Arick M.A. 2nd"/>
            <person name="Thrash A."/>
            <person name="Conover J.L."/>
            <person name="Sanders W.S."/>
            <person name="Peterson D.G."/>
            <person name="Frelichowski J.E."/>
            <person name="Scheffler J.A."/>
            <person name="Scheffler B.E."/>
            <person name="Wendel J.F."/>
        </authorList>
    </citation>
    <scope>NUCLEOTIDE SEQUENCE [LARGE SCALE GENOMIC DNA]</scope>
    <source>
        <strain evidence="1">157</strain>
        <tissue evidence="1">Leaf</tissue>
    </source>
</reference>
<dbReference type="AlphaFoldDB" id="A0A7J8LRJ0"/>
<protein>
    <recommendedName>
        <fullName evidence="3">RNase H type-1 domain-containing protein</fullName>
    </recommendedName>
</protein>